<dbReference type="GO" id="GO:0008465">
    <property type="term" value="F:hydroxypyruvate reductase (NADH) activity"/>
    <property type="evidence" value="ECO:0007669"/>
    <property type="project" value="UniProtKB-EC"/>
</dbReference>
<dbReference type="PANTHER" id="PTHR43761:SF1">
    <property type="entry name" value="D-ISOMER SPECIFIC 2-HYDROXYACID DEHYDROGENASE CATALYTIC DOMAIN-CONTAINING PROTEIN-RELATED"/>
    <property type="match status" value="1"/>
</dbReference>
<reference evidence="5" key="1">
    <citation type="submission" date="2019-08" db="EMBL/GenBank/DDBJ databases">
        <authorList>
            <person name="Kucharzyk K."/>
            <person name="Murdoch R.W."/>
            <person name="Higgins S."/>
            <person name="Loffler F."/>
        </authorList>
    </citation>
    <scope>NUCLEOTIDE SEQUENCE</scope>
</reference>
<accession>A0A645E623</accession>
<dbReference type="EMBL" id="VSSQ01042421">
    <property type="protein sequence ID" value="MPM96002.1"/>
    <property type="molecule type" value="Genomic_DNA"/>
</dbReference>
<organism evidence="5">
    <name type="scientific">bioreactor metagenome</name>
    <dbReference type="NCBI Taxonomy" id="1076179"/>
    <lineage>
        <taxon>unclassified sequences</taxon>
        <taxon>metagenomes</taxon>
        <taxon>ecological metagenomes</taxon>
    </lineage>
</organism>
<evidence type="ECO:0000256" key="3">
    <source>
        <dbReference type="ARBA" id="ARBA00023027"/>
    </source>
</evidence>
<dbReference type="EC" id="1.1.1.29" evidence="5"/>
<dbReference type="Pfam" id="PF02826">
    <property type="entry name" value="2-Hacid_dh_C"/>
    <property type="match status" value="1"/>
</dbReference>
<dbReference type="PANTHER" id="PTHR43761">
    <property type="entry name" value="D-ISOMER SPECIFIC 2-HYDROXYACID DEHYDROGENASE FAMILY PROTEIN (AFU_ORTHOLOGUE AFUA_1G13630)"/>
    <property type="match status" value="1"/>
</dbReference>
<keyword evidence="3" id="KW-0520">NAD</keyword>
<evidence type="ECO:0000256" key="1">
    <source>
        <dbReference type="ARBA" id="ARBA00005854"/>
    </source>
</evidence>
<comment type="similarity">
    <text evidence="1">Belongs to the D-isomer specific 2-hydroxyacid dehydrogenase family.</text>
</comment>
<dbReference type="InterPro" id="IPR006140">
    <property type="entry name" value="D-isomer_DH_NAD-bd"/>
</dbReference>
<sequence length="122" mass="13299">MVSFEELLASSDIISIHSPLNDKTKNLITMREMKLMKSSAVIVNLGSGGIVNERDLATAVDEGIIAGAAVVVFEKEPLPSDHPYLVMNYPERILLTPHVGWASIQARSRLAGMIVENIKSIL</sequence>
<dbReference type="Gene3D" id="3.40.50.720">
    <property type="entry name" value="NAD(P)-binding Rossmann-like Domain"/>
    <property type="match status" value="2"/>
</dbReference>
<dbReference type="GO" id="GO:0051287">
    <property type="term" value="F:NAD binding"/>
    <property type="evidence" value="ECO:0007669"/>
    <property type="project" value="InterPro"/>
</dbReference>
<feature type="domain" description="D-isomer specific 2-hydroxyacid dehydrogenase NAD-binding" evidence="4">
    <location>
        <begin position="2"/>
        <end position="100"/>
    </location>
</feature>
<dbReference type="InterPro" id="IPR050418">
    <property type="entry name" value="D-iso_2-hydroxyacid_DH_PdxB"/>
</dbReference>
<proteinExistence type="inferred from homology"/>
<protein>
    <submittedName>
        <fullName evidence="5">Glycerate dehydrogenase</fullName>
        <ecNumber evidence="5">1.1.1.29</ecNumber>
    </submittedName>
</protein>
<name>A0A645E623_9ZZZZ</name>
<dbReference type="AlphaFoldDB" id="A0A645E623"/>
<evidence type="ECO:0000259" key="4">
    <source>
        <dbReference type="Pfam" id="PF02826"/>
    </source>
</evidence>
<gene>
    <name evidence="5" type="primary">hprA_19</name>
    <name evidence="5" type="ORF">SDC9_143158</name>
</gene>
<keyword evidence="2 5" id="KW-0560">Oxidoreductase</keyword>
<dbReference type="SUPFAM" id="SSF51735">
    <property type="entry name" value="NAD(P)-binding Rossmann-fold domains"/>
    <property type="match status" value="1"/>
</dbReference>
<dbReference type="InterPro" id="IPR036291">
    <property type="entry name" value="NAD(P)-bd_dom_sf"/>
</dbReference>
<evidence type="ECO:0000313" key="5">
    <source>
        <dbReference type="EMBL" id="MPM96002.1"/>
    </source>
</evidence>
<comment type="caution">
    <text evidence="5">The sequence shown here is derived from an EMBL/GenBank/DDBJ whole genome shotgun (WGS) entry which is preliminary data.</text>
</comment>
<evidence type="ECO:0000256" key="2">
    <source>
        <dbReference type="ARBA" id="ARBA00023002"/>
    </source>
</evidence>